<organism evidence="4 5">
    <name type="scientific">Beauveria bassiana D1-5</name>
    <dbReference type="NCBI Taxonomy" id="1245745"/>
    <lineage>
        <taxon>Eukaryota</taxon>
        <taxon>Fungi</taxon>
        <taxon>Dikarya</taxon>
        <taxon>Ascomycota</taxon>
        <taxon>Pezizomycotina</taxon>
        <taxon>Sordariomycetes</taxon>
        <taxon>Hypocreomycetidae</taxon>
        <taxon>Hypocreales</taxon>
        <taxon>Cordycipitaceae</taxon>
        <taxon>Beauveria</taxon>
    </lineage>
</organism>
<evidence type="ECO:0000256" key="1">
    <source>
        <dbReference type="SAM" id="Coils"/>
    </source>
</evidence>
<dbReference type="SMART" id="SM00271">
    <property type="entry name" value="DnaJ"/>
    <property type="match status" value="1"/>
</dbReference>
<feature type="compositionally biased region" description="Low complexity" evidence="2">
    <location>
        <begin position="110"/>
        <end position="119"/>
    </location>
</feature>
<dbReference type="SUPFAM" id="SSF46565">
    <property type="entry name" value="Chaperone J-domain"/>
    <property type="match status" value="1"/>
</dbReference>
<dbReference type="CDD" id="cd06257">
    <property type="entry name" value="DnaJ"/>
    <property type="match status" value="1"/>
</dbReference>
<gene>
    <name evidence="4" type="ORF">BBAD15_g9192</name>
</gene>
<dbReference type="Proteomes" id="UP000030106">
    <property type="component" value="Unassembled WGS sequence"/>
</dbReference>
<dbReference type="eggNOG" id="KOG0550">
    <property type="taxonomic scope" value="Eukaryota"/>
</dbReference>
<evidence type="ECO:0000256" key="2">
    <source>
        <dbReference type="SAM" id="MobiDB-lite"/>
    </source>
</evidence>
<feature type="compositionally biased region" description="Basic and acidic residues" evidence="2">
    <location>
        <begin position="461"/>
        <end position="470"/>
    </location>
</feature>
<name>A0A0A2VXS3_BEABA</name>
<reference evidence="4 5" key="1">
    <citation type="submission" date="2012-10" db="EMBL/GenBank/DDBJ databases">
        <title>Genome sequencing and analysis of entomopathogenic fungi Beauveria bassiana D1-5.</title>
        <authorList>
            <person name="Li Q."/>
            <person name="Wang L."/>
            <person name="Zhang Z."/>
            <person name="Wang Q."/>
            <person name="Ren J."/>
            <person name="Wang M."/>
            <person name="Xu W."/>
            <person name="Wang J."/>
            <person name="Lu Y."/>
            <person name="Du Q."/>
            <person name="Sun Z."/>
        </authorList>
    </citation>
    <scope>NUCLEOTIDE SEQUENCE [LARGE SCALE GENOMIC DNA]</scope>
    <source>
        <strain evidence="4 5">D1-5</strain>
    </source>
</reference>
<evidence type="ECO:0000259" key="3">
    <source>
        <dbReference type="PROSITE" id="PS50076"/>
    </source>
</evidence>
<feature type="compositionally biased region" description="Polar residues" evidence="2">
    <location>
        <begin position="411"/>
        <end position="420"/>
    </location>
</feature>
<dbReference type="EMBL" id="ANFO01000937">
    <property type="protein sequence ID" value="KGQ05554.1"/>
    <property type="molecule type" value="Genomic_DNA"/>
</dbReference>
<keyword evidence="1" id="KW-0175">Coiled coil</keyword>
<feature type="compositionally biased region" description="Pro residues" evidence="2">
    <location>
        <begin position="314"/>
        <end position="325"/>
    </location>
</feature>
<dbReference type="InterPro" id="IPR052594">
    <property type="entry name" value="J_domain-containing_protein"/>
</dbReference>
<comment type="caution">
    <text evidence="4">The sequence shown here is derived from an EMBL/GenBank/DDBJ whole genome shotgun (WGS) entry which is preliminary data.</text>
</comment>
<dbReference type="PRINTS" id="PR00625">
    <property type="entry name" value="JDOMAIN"/>
</dbReference>
<feature type="domain" description="J" evidence="3">
    <location>
        <begin position="7"/>
        <end position="75"/>
    </location>
</feature>
<dbReference type="GO" id="GO:0031072">
    <property type="term" value="F:heat shock protein binding"/>
    <property type="evidence" value="ECO:0007669"/>
    <property type="project" value="TreeGrafter"/>
</dbReference>
<dbReference type="PROSITE" id="PS50076">
    <property type="entry name" value="DNAJ_2"/>
    <property type="match status" value="1"/>
</dbReference>
<feature type="compositionally biased region" description="Basic and acidic residues" evidence="2">
    <location>
        <begin position="249"/>
        <end position="266"/>
    </location>
</feature>
<feature type="compositionally biased region" description="Low complexity" evidence="2">
    <location>
        <begin position="390"/>
        <end position="402"/>
    </location>
</feature>
<feature type="compositionally biased region" description="Basic and acidic residues" evidence="2">
    <location>
        <begin position="127"/>
        <end position="223"/>
    </location>
</feature>
<proteinExistence type="predicted"/>
<evidence type="ECO:0000313" key="4">
    <source>
        <dbReference type="EMBL" id="KGQ05554.1"/>
    </source>
</evidence>
<dbReference type="OrthoDB" id="10250354at2759"/>
<dbReference type="GO" id="GO:0005737">
    <property type="term" value="C:cytoplasm"/>
    <property type="evidence" value="ECO:0007669"/>
    <property type="project" value="TreeGrafter"/>
</dbReference>
<dbReference type="PANTHER" id="PTHR44144">
    <property type="entry name" value="DNAJ HOMOLOG SUBFAMILY C MEMBER 9"/>
    <property type="match status" value="1"/>
</dbReference>
<dbReference type="PROSITE" id="PS00636">
    <property type="entry name" value="DNAJ_1"/>
    <property type="match status" value="1"/>
</dbReference>
<dbReference type="HOGENOM" id="CLU_457824_0_0_1"/>
<dbReference type="PANTHER" id="PTHR44144:SF1">
    <property type="entry name" value="DNAJ HOMOLOG SUBFAMILY C MEMBER 9"/>
    <property type="match status" value="1"/>
</dbReference>
<feature type="region of interest" description="Disordered" evidence="2">
    <location>
        <begin position="297"/>
        <end position="545"/>
    </location>
</feature>
<dbReference type="FunFam" id="1.10.287.110:FF:000073">
    <property type="entry name" value="DnaJ domain protein"/>
    <property type="match status" value="1"/>
</dbReference>
<protein>
    <submittedName>
        <fullName evidence="4">Chaperone protein DnaJ</fullName>
    </submittedName>
</protein>
<dbReference type="AlphaFoldDB" id="A0A0A2VXS3"/>
<dbReference type="GO" id="GO:0005634">
    <property type="term" value="C:nucleus"/>
    <property type="evidence" value="ECO:0007669"/>
    <property type="project" value="TreeGrafter"/>
</dbReference>
<dbReference type="InterPro" id="IPR018253">
    <property type="entry name" value="DnaJ_domain_CS"/>
</dbReference>
<dbReference type="STRING" id="1245745.A0A0A2VXS3"/>
<dbReference type="Pfam" id="PF00226">
    <property type="entry name" value="DnaJ"/>
    <property type="match status" value="1"/>
</dbReference>
<dbReference type="InterPro" id="IPR036869">
    <property type="entry name" value="J_dom_sf"/>
</dbReference>
<feature type="coiled-coil region" evidence="1">
    <location>
        <begin position="45"/>
        <end position="83"/>
    </location>
</feature>
<sequence>MAPLPPDPYKILGVSKDAQVPEIRSSYRKLVLQCHPDKVQDPKLKEQKQNEFQRVQQAYELLTNEAERQKYDDKARLEDLRRQLKEKANISTPRAKYSTEFEIRTPDMRSSTFKSSPSSAKVYSFSRYDDEYAPRGTRIFETKSSRPSKRDPSVSERQSKRDAEKDRERQKDKERDRERERRRKEEDDAARRKTEKEAQKAEKRRMEKQRDRDMKREAEEKYRSRNHKASVEVFEDEVPKSERKRSSKKHDDKSARASPRDEKPDPSSRPPLTKSPYLYSPDDCLAYNAATSYMQASRGAPGLNRSYSYSTRPVYPPAAPSPPPTNSKKVYATEDSDSDEFIRRSSAPSRRGSGDGPRLSRERSAYRKSSNEVLDDNVHAVPSPATRHTSSFSRSMPMGSSPPHHDMHLPRTNSMPQPSFTRPGPGIKRAHTFAAPDMPRGRDRSRNQPQVHVEPEESDEDYGRERERDRRYRSRRTASPEPVGSSSVFRYEVDSSSRRTRPMAPPPMDADASHGHYMYGQGVRPDTRGPPNYREGSYGMAPGRYPSVKTSKYEDIQYSQYHPSYNNPVRA</sequence>
<dbReference type="Gene3D" id="1.10.287.110">
    <property type="entry name" value="DnaJ domain"/>
    <property type="match status" value="1"/>
</dbReference>
<accession>A0A0A2VXS3</accession>
<dbReference type="InterPro" id="IPR001623">
    <property type="entry name" value="DnaJ_domain"/>
</dbReference>
<evidence type="ECO:0000313" key="5">
    <source>
        <dbReference type="Proteomes" id="UP000030106"/>
    </source>
</evidence>
<feature type="region of interest" description="Disordered" evidence="2">
    <location>
        <begin position="84"/>
        <end position="282"/>
    </location>
</feature>
<feature type="compositionally biased region" description="Basic and acidic residues" evidence="2">
    <location>
        <begin position="97"/>
        <end position="107"/>
    </location>
</feature>